<dbReference type="PANTHER" id="PTHR12585:SF69">
    <property type="entry name" value="FI11703P"/>
    <property type="match status" value="1"/>
</dbReference>
<evidence type="ECO:0000256" key="2">
    <source>
        <dbReference type="ARBA" id="ARBA00009870"/>
    </source>
</evidence>
<proteinExistence type="inferred from homology"/>
<dbReference type="Proteomes" id="UP001342314">
    <property type="component" value="Unassembled WGS sequence"/>
</dbReference>
<evidence type="ECO:0000259" key="6">
    <source>
        <dbReference type="Pfam" id="PF04825"/>
    </source>
</evidence>
<feature type="compositionally biased region" description="Polar residues" evidence="4">
    <location>
        <begin position="354"/>
        <end position="368"/>
    </location>
</feature>
<organism evidence="7 8">
    <name type="scientific">Rhodotorula paludigena</name>
    <dbReference type="NCBI Taxonomy" id="86838"/>
    <lineage>
        <taxon>Eukaryota</taxon>
        <taxon>Fungi</taxon>
        <taxon>Dikarya</taxon>
        <taxon>Basidiomycota</taxon>
        <taxon>Pucciniomycotina</taxon>
        <taxon>Microbotryomycetes</taxon>
        <taxon>Sporidiobolales</taxon>
        <taxon>Sporidiobolaceae</taxon>
        <taxon>Rhodotorula</taxon>
    </lineage>
</organism>
<feature type="region of interest" description="Disordered" evidence="4">
    <location>
        <begin position="236"/>
        <end position="282"/>
    </location>
</feature>
<evidence type="ECO:0000313" key="7">
    <source>
        <dbReference type="EMBL" id="GJN91851.1"/>
    </source>
</evidence>
<feature type="domain" description="Rad21/Rec8-like protein N-terminal" evidence="6">
    <location>
        <begin position="1"/>
        <end position="103"/>
    </location>
</feature>
<keyword evidence="8" id="KW-1185">Reference proteome</keyword>
<feature type="region of interest" description="Disordered" evidence="4">
    <location>
        <begin position="634"/>
        <end position="673"/>
    </location>
</feature>
<dbReference type="InterPro" id="IPR023093">
    <property type="entry name" value="ScpA-like_C"/>
</dbReference>
<feature type="region of interest" description="Disordered" evidence="4">
    <location>
        <begin position="101"/>
        <end position="122"/>
    </location>
</feature>
<feature type="compositionally biased region" description="Polar residues" evidence="4">
    <location>
        <begin position="664"/>
        <end position="673"/>
    </location>
</feature>
<dbReference type="GO" id="GO:0003682">
    <property type="term" value="F:chromatin binding"/>
    <property type="evidence" value="ECO:0007669"/>
    <property type="project" value="TreeGrafter"/>
</dbReference>
<protein>
    <recommendedName>
        <fullName evidence="9">Cohesin complex subunit SCC1</fullName>
    </recommendedName>
</protein>
<name>A0AAV5GH11_9BASI</name>
<evidence type="ECO:0000256" key="4">
    <source>
        <dbReference type="SAM" id="MobiDB-lite"/>
    </source>
</evidence>
<feature type="domain" description="Rad21/Rec8-like protein C-terminal eukaryotic" evidence="5">
    <location>
        <begin position="706"/>
        <end position="752"/>
    </location>
</feature>
<dbReference type="GO" id="GO:0007064">
    <property type="term" value="P:mitotic sister chromatid cohesion"/>
    <property type="evidence" value="ECO:0007669"/>
    <property type="project" value="TreeGrafter"/>
</dbReference>
<dbReference type="EMBL" id="BQKY01000009">
    <property type="protein sequence ID" value="GJN91851.1"/>
    <property type="molecule type" value="Genomic_DNA"/>
</dbReference>
<dbReference type="InterPro" id="IPR006910">
    <property type="entry name" value="Rad21_Rec8_N"/>
</dbReference>
<feature type="compositionally biased region" description="Gly residues" evidence="4">
    <location>
        <begin position="106"/>
        <end position="119"/>
    </location>
</feature>
<comment type="similarity">
    <text evidence="2">Belongs to the rad21 family.</text>
</comment>
<evidence type="ECO:0000256" key="3">
    <source>
        <dbReference type="ARBA" id="ARBA00023242"/>
    </source>
</evidence>
<feature type="compositionally biased region" description="Low complexity" evidence="4">
    <location>
        <begin position="634"/>
        <end position="652"/>
    </location>
</feature>
<dbReference type="PANTHER" id="PTHR12585">
    <property type="entry name" value="SCC1 / RAD21 FAMILY MEMBER"/>
    <property type="match status" value="1"/>
</dbReference>
<evidence type="ECO:0000313" key="8">
    <source>
        <dbReference type="Proteomes" id="UP001342314"/>
    </source>
</evidence>
<dbReference type="InterPro" id="IPR006909">
    <property type="entry name" value="Rad21/Rec8_C_eu"/>
</dbReference>
<dbReference type="Gene3D" id="1.10.10.580">
    <property type="entry name" value="Structural maintenance of chromosome 1. Chain E"/>
    <property type="match status" value="1"/>
</dbReference>
<feature type="compositionally biased region" description="Low complexity" evidence="4">
    <location>
        <begin position="372"/>
        <end position="381"/>
    </location>
</feature>
<evidence type="ECO:0000259" key="5">
    <source>
        <dbReference type="Pfam" id="PF04824"/>
    </source>
</evidence>
<dbReference type="InterPro" id="IPR039781">
    <property type="entry name" value="Rad21/Rec8-like"/>
</dbReference>
<sequence>MFFNSDLLTKRGALAQVWMASHLSSKLSKQALTSTSIPKSVQSILGQELLPMALRLSGQLLLGIARIYSRKTKYLLDDAQETLHKVKKAFQNEGRAAVDLPEDGLGAAGAGEGDASGGRGARDINLRREGGDLEDLLALEFADQDWCAASVSTADWDKLTNLGTQVLAANAAKADKGKGKQKALTANIADITLDESFAYDGGLGADFGANLDFGGIDGLDFDPDFALFEGDEELNALAGPSGEKATPSKSKKRARDDGADGERDDDDLSVEMGRRDSVANASDRGSIAPLDLSFDKDAAAGDITMGGDDLGGFDHGAAFDLDLGLMDGAGEMDHLNRDFGGGFDDEQQREKTPTAPSVNGDDATSLQLTPRAAAEIAARGASTDKDKQPPKKRVKHVASDKVIELEWEAGRLEGKDRFKDPEYLPSSRLHLALLNAPSSALLPRTLPKGNKNDTAFELFAPPGLLAPELQDLFRMPTRREQIRLEGRERKEDRAVEQGRRAMSVVSNLSHLRGADGDLNLDLGLDAFGADDHLNRDFGGGFDGEDLGGFDHGAAFDLDLGDAGADPLATPKRPNKKRRTDGGDEDEHDAGPVTPARSVLSALARDELPTYHSEGPLAVFDEVSTGASVRAAGSVAGSAATPSQSQSQGASQSLGTEQERMAAESVTQKSGSISLQSKNTRKAVRVLKDQFETEGAEADAAAPVADKKVEFTKVAEKASRRAAASFFFELLVLSSADVVKLQQPSAYGEIEVRGTAKLHEIAV</sequence>
<dbReference type="Pfam" id="PF04825">
    <property type="entry name" value="Rad21_Rec8_N"/>
    <property type="match status" value="1"/>
</dbReference>
<feature type="region of interest" description="Disordered" evidence="4">
    <location>
        <begin position="561"/>
        <end position="594"/>
    </location>
</feature>
<dbReference type="InterPro" id="IPR036390">
    <property type="entry name" value="WH_DNA-bd_sf"/>
</dbReference>
<dbReference type="GO" id="GO:0030892">
    <property type="term" value="C:mitotic cohesin complex"/>
    <property type="evidence" value="ECO:0007669"/>
    <property type="project" value="TreeGrafter"/>
</dbReference>
<gene>
    <name evidence="7" type="ORF">Rhopal_004874-T1</name>
</gene>
<evidence type="ECO:0000256" key="1">
    <source>
        <dbReference type="ARBA" id="ARBA00004123"/>
    </source>
</evidence>
<dbReference type="SUPFAM" id="SSF46785">
    <property type="entry name" value="Winged helix' DNA-binding domain"/>
    <property type="match status" value="1"/>
</dbReference>
<evidence type="ECO:0008006" key="9">
    <source>
        <dbReference type="Google" id="ProtNLM"/>
    </source>
</evidence>
<dbReference type="AlphaFoldDB" id="A0AAV5GH11"/>
<dbReference type="Pfam" id="PF04824">
    <property type="entry name" value="Rad21_Rec8"/>
    <property type="match status" value="1"/>
</dbReference>
<dbReference type="GO" id="GO:0005634">
    <property type="term" value="C:nucleus"/>
    <property type="evidence" value="ECO:0007669"/>
    <property type="project" value="UniProtKB-SubCell"/>
</dbReference>
<dbReference type="GO" id="GO:1990414">
    <property type="term" value="P:replication-born double-strand break repair via sister chromatid exchange"/>
    <property type="evidence" value="ECO:0007669"/>
    <property type="project" value="TreeGrafter"/>
</dbReference>
<reference evidence="7 8" key="1">
    <citation type="submission" date="2021-12" db="EMBL/GenBank/DDBJ databases">
        <title>High titer production of polyol ester of fatty acids by Rhodotorula paludigena BS15 towards product separation-free biomass refinery.</title>
        <authorList>
            <person name="Mano J."/>
            <person name="Ono H."/>
            <person name="Tanaka T."/>
            <person name="Naito K."/>
            <person name="Sushida H."/>
            <person name="Ike M."/>
            <person name="Tokuyasu K."/>
            <person name="Kitaoka M."/>
        </authorList>
    </citation>
    <scope>NUCLEOTIDE SEQUENCE [LARGE SCALE GENOMIC DNA]</scope>
    <source>
        <strain evidence="7 8">BS15</strain>
    </source>
</reference>
<keyword evidence="3" id="KW-0539">Nucleus</keyword>
<accession>A0AAV5GH11</accession>
<comment type="subcellular location">
    <subcellularLocation>
        <location evidence="1">Nucleus</location>
    </subcellularLocation>
</comment>
<feature type="region of interest" description="Disordered" evidence="4">
    <location>
        <begin position="336"/>
        <end position="397"/>
    </location>
</feature>
<comment type="caution">
    <text evidence="7">The sequence shown here is derived from an EMBL/GenBank/DDBJ whole genome shotgun (WGS) entry which is preliminary data.</text>
</comment>